<feature type="signal peptide" evidence="1">
    <location>
        <begin position="1"/>
        <end position="21"/>
    </location>
</feature>
<evidence type="ECO:0000313" key="3">
    <source>
        <dbReference type="EMBL" id="SKC60304.1"/>
    </source>
</evidence>
<dbReference type="Gene3D" id="2.70.70.10">
    <property type="entry name" value="Glucose Permease (Domain IIA)"/>
    <property type="match status" value="1"/>
</dbReference>
<dbReference type="PANTHER" id="PTHR21666:SF285">
    <property type="entry name" value="M23 FAMILY METALLOPEPTIDASE"/>
    <property type="match status" value="1"/>
</dbReference>
<feature type="domain" description="M23ase beta-sheet core" evidence="2">
    <location>
        <begin position="63"/>
        <end position="131"/>
    </location>
</feature>
<dbReference type="GO" id="GO:0004222">
    <property type="term" value="F:metalloendopeptidase activity"/>
    <property type="evidence" value="ECO:0007669"/>
    <property type="project" value="TreeGrafter"/>
</dbReference>
<evidence type="ECO:0000259" key="2">
    <source>
        <dbReference type="Pfam" id="PF01551"/>
    </source>
</evidence>
<dbReference type="InterPro" id="IPR050570">
    <property type="entry name" value="Cell_wall_metabolism_enzyme"/>
</dbReference>
<reference evidence="3 4" key="1">
    <citation type="submission" date="2017-02" db="EMBL/GenBank/DDBJ databases">
        <authorList>
            <person name="Peterson S.W."/>
        </authorList>
    </citation>
    <scope>NUCLEOTIDE SEQUENCE [LARGE SCALE GENOMIC DNA]</scope>
    <source>
        <strain evidence="3 4">DSM 25262</strain>
    </source>
</reference>
<keyword evidence="4" id="KW-1185">Reference proteome</keyword>
<feature type="domain" description="M23ase beta-sheet core" evidence="2">
    <location>
        <begin position="148"/>
        <end position="184"/>
    </location>
</feature>
<dbReference type="CDD" id="cd12797">
    <property type="entry name" value="M23_peptidase"/>
    <property type="match status" value="1"/>
</dbReference>
<dbReference type="EMBL" id="FUZU01000001">
    <property type="protein sequence ID" value="SKC60304.1"/>
    <property type="molecule type" value="Genomic_DNA"/>
</dbReference>
<dbReference type="RefSeq" id="WP_159453642.1">
    <property type="nucleotide sequence ID" value="NZ_FUZU01000001.1"/>
</dbReference>
<evidence type="ECO:0000313" key="4">
    <source>
        <dbReference type="Proteomes" id="UP000190961"/>
    </source>
</evidence>
<name>A0A1T5K9K3_9BACT</name>
<dbReference type="Pfam" id="PF01551">
    <property type="entry name" value="Peptidase_M23"/>
    <property type="match status" value="2"/>
</dbReference>
<feature type="chain" id="PRO_5013182661" evidence="1">
    <location>
        <begin position="22"/>
        <end position="644"/>
    </location>
</feature>
<keyword evidence="1" id="KW-0732">Signal</keyword>
<dbReference type="STRING" id="688867.SAMN05660236_1949"/>
<accession>A0A1T5K9K3</accession>
<dbReference type="InterPro" id="IPR016047">
    <property type="entry name" value="M23ase_b-sheet_dom"/>
</dbReference>
<evidence type="ECO:0000256" key="1">
    <source>
        <dbReference type="SAM" id="SignalP"/>
    </source>
</evidence>
<gene>
    <name evidence="3" type="ORF">SAMN05660236_1949</name>
</gene>
<dbReference type="OrthoDB" id="9810477at2"/>
<dbReference type="Proteomes" id="UP000190961">
    <property type="component" value="Unassembled WGS sequence"/>
</dbReference>
<dbReference type="SUPFAM" id="SSF51261">
    <property type="entry name" value="Duplicated hybrid motif"/>
    <property type="match status" value="1"/>
</dbReference>
<dbReference type="InterPro" id="IPR011055">
    <property type="entry name" value="Dup_hybrid_motif"/>
</dbReference>
<proteinExistence type="predicted"/>
<sequence length="644" mass="72452">MKLSKVAAAICIAIHPFFTFAQLSKQEVKFAKDPAEEKYLYPIKPGHPGSLAGTMGELRSTHFHSGIDIRTDNMIGYAVLASKSGYVSRASTGGSGYGNVLYVTHPDGNTTLYAHLDQFKGAVAQQILQEQYKLKSGEIDLYFQKDQFKVKQGDTIALSGNSGGSTGPHLHFDIRDSNNYALDPLKIGAFKEIVDNLPPAPEKIALVTLNPDSRINDRFGRFEFYGNKVGNNYVVASPILASGNIGIEILAKDKMSYKSPFYGGVNFLEVWVDSVLVFQQFIDKLNIAETRAIYTLMDFKTMRSKGTRFYKLYVDDGNQLKFYNQSPTDGKIKINPNKISNIKIRMKDSYNNTSSVSFKLKPNPVIKEVMSLEPMTTDLLYDISENTMMLTAKAGKDLGARALVYTNGVSEEVDPTYHNVNRKVYLFDLRKKIPDSIMINNKTVRPKIKISIPSGTEYKYYSDIMDIDFPLNAIYDTLYLNTDYKLDKSGNEIFTIGSRTVPLNKSIHVSLKKTKTYPADGKYNVYRSTGKAYSFIGGEWLNGRIEFNTREFGDFTILKDTEAPSVRPIYINNQTVRFKIRDNLSGISSFEANINGEWLLMHYDSKTATIWSERFDKTTPLKGTFELTVKDNAGNKSTFTQKIL</sequence>
<organism evidence="3 4">
    <name type="scientific">Ohtaekwangia koreensis</name>
    <dbReference type="NCBI Taxonomy" id="688867"/>
    <lineage>
        <taxon>Bacteria</taxon>
        <taxon>Pseudomonadati</taxon>
        <taxon>Bacteroidota</taxon>
        <taxon>Cytophagia</taxon>
        <taxon>Cytophagales</taxon>
        <taxon>Fulvivirgaceae</taxon>
        <taxon>Ohtaekwangia</taxon>
    </lineage>
</organism>
<dbReference type="PANTHER" id="PTHR21666">
    <property type="entry name" value="PEPTIDASE-RELATED"/>
    <property type="match status" value="1"/>
</dbReference>
<dbReference type="AlphaFoldDB" id="A0A1T5K9K3"/>
<protein>
    <submittedName>
        <fullName evidence="3">Peptidase family M23</fullName>
    </submittedName>
</protein>